<evidence type="ECO:0000313" key="5">
    <source>
        <dbReference type="EMBL" id="HFK24329.1"/>
    </source>
</evidence>
<sequence>MEKEITLEVKNLTKKYGKKIAVNNISFKLNGGDIFGFIGPNGAGKTTTIKCIGGLLEYEGGDILINEKSNKGFDQNLKRSLGYVPDTPFLYDKLTGREFLYFVGRLYGMDKKKIEERIEEYSKKLEFSDYIDIRTEEYSHGMKQRIIIASSFLHSPDIFLVDEPMVGLDPKSSKIVKDLFKEFSFSNRILFISTHTLSLAEEICNKIGIMDKGNLVYFGSIDNLKESLKKSNLEELFLEITKNDN</sequence>
<dbReference type="CDD" id="cd03230">
    <property type="entry name" value="ABC_DR_subfamily_A"/>
    <property type="match status" value="1"/>
</dbReference>
<keyword evidence="2" id="KW-0547">Nucleotide-binding</keyword>
<gene>
    <name evidence="5" type="ORF">ENS15_06770</name>
</gene>
<dbReference type="AlphaFoldDB" id="A0A7C3J755"/>
<dbReference type="InterPro" id="IPR017871">
    <property type="entry name" value="ABC_transporter-like_CS"/>
</dbReference>
<comment type="caution">
    <text evidence="5">The sequence shown here is derived from an EMBL/GenBank/DDBJ whole genome shotgun (WGS) entry which is preliminary data.</text>
</comment>
<dbReference type="PROSITE" id="PS00211">
    <property type="entry name" value="ABC_TRANSPORTER_1"/>
    <property type="match status" value="1"/>
</dbReference>
<evidence type="ECO:0000256" key="1">
    <source>
        <dbReference type="ARBA" id="ARBA00022448"/>
    </source>
</evidence>
<dbReference type="SMART" id="SM00382">
    <property type="entry name" value="AAA"/>
    <property type="match status" value="1"/>
</dbReference>
<dbReference type="Gene3D" id="3.40.50.300">
    <property type="entry name" value="P-loop containing nucleotide triphosphate hydrolases"/>
    <property type="match status" value="1"/>
</dbReference>
<dbReference type="PROSITE" id="PS50893">
    <property type="entry name" value="ABC_TRANSPORTER_2"/>
    <property type="match status" value="1"/>
</dbReference>
<dbReference type="GO" id="GO:0016887">
    <property type="term" value="F:ATP hydrolysis activity"/>
    <property type="evidence" value="ECO:0007669"/>
    <property type="project" value="InterPro"/>
</dbReference>
<dbReference type="InterPro" id="IPR027417">
    <property type="entry name" value="P-loop_NTPase"/>
</dbReference>
<protein>
    <submittedName>
        <fullName evidence="5">ABC transporter ATP-binding protein</fullName>
    </submittedName>
</protein>
<accession>A0A7C3J755</accession>
<proteinExistence type="predicted"/>
<dbReference type="SUPFAM" id="SSF52540">
    <property type="entry name" value="P-loop containing nucleoside triphosphate hydrolases"/>
    <property type="match status" value="1"/>
</dbReference>
<evidence type="ECO:0000259" key="4">
    <source>
        <dbReference type="PROSITE" id="PS50893"/>
    </source>
</evidence>
<dbReference type="PANTHER" id="PTHR42939:SF1">
    <property type="entry name" value="ABC TRANSPORTER ATP-BINDING PROTEIN ALBC-RELATED"/>
    <property type="match status" value="1"/>
</dbReference>
<evidence type="ECO:0000256" key="3">
    <source>
        <dbReference type="ARBA" id="ARBA00022840"/>
    </source>
</evidence>
<dbReference type="EMBL" id="DSTT01000006">
    <property type="protein sequence ID" value="HFK24329.1"/>
    <property type="molecule type" value="Genomic_DNA"/>
</dbReference>
<keyword evidence="1" id="KW-0813">Transport</keyword>
<feature type="domain" description="ABC transporter" evidence="4">
    <location>
        <begin position="7"/>
        <end position="237"/>
    </location>
</feature>
<keyword evidence="3 5" id="KW-0067">ATP-binding</keyword>
<evidence type="ECO:0000256" key="2">
    <source>
        <dbReference type="ARBA" id="ARBA00022741"/>
    </source>
</evidence>
<dbReference type="InterPro" id="IPR003593">
    <property type="entry name" value="AAA+_ATPase"/>
</dbReference>
<dbReference type="InterPro" id="IPR003439">
    <property type="entry name" value="ABC_transporter-like_ATP-bd"/>
</dbReference>
<organism evidence="5">
    <name type="scientific">candidate division WOR-3 bacterium</name>
    <dbReference type="NCBI Taxonomy" id="2052148"/>
    <lineage>
        <taxon>Bacteria</taxon>
        <taxon>Bacteria division WOR-3</taxon>
    </lineage>
</organism>
<name>A0A7C3J755_UNCW3</name>
<dbReference type="PANTHER" id="PTHR42939">
    <property type="entry name" value="ABC TRANSPORTER ATP-BINDING PROTEIN ALBC-RELATED"/>
    <property type="match status" value="1"/>
</dbReference>
<dbReference type="InterPro" id="IPR051782">
    <property type="entry name" value="ABC_Transporter_VariousFunc"/>
</dbReference>
<dbReference type="Pfam" id="PF00005">
    <property type="entry name" value="ABC_tran"/>
    <property type="match status" value="1"/>
</dbReference>
<reference evidence="5" key="1">
    <citation type="journal article" date="2020" name="mSystems">
        <title>Genome- and Community-Level Interaction Insights into Carbon Utilization and Element Cycling Functions of Hydrothermarchaeota in Hydrothermal Sediment.</title>
        <authorList>
            <person name="Zhou Z."/>
            <person name="Liu Y."/>
            <person name="Xu W."/>
            <person name="Pan J."/>
            <person name="Luo Z.H."/>
            <person name="Li M."/>
        </authorList>
    </citation>
    <scope>NUCLEOTIDE SEQUENCE [LARGE SCALE GENOMIC DNA]</scope>
    <source>
        <strain evidence="5">SpSt-464</strain>
    </source>
</reference>
<dbReference type="GO" id="GO:0005524">
    <property type="term" value="F:ATP binding"/>
    <property type="evidence" value="ECO:0007669"/>
    <property type="project" value="UniProtKB-KW"/>
</dbReference>